<evidence type="ECO:0000313" key="2">
    <source>
        <dbReference type="Proteomes" id="UP001162992"/>
    </source>
</evidence>
<dbReference type="Proteomes" id="UP001162992">
    <property type="component" value="Chromosome 9"/>
</dbReference>
<protein>
    <submittedName>
        <fullName evidence="1">Uncharacterized protein</fullName>
    </submittedName>
</protein>
<evidence type="ECO:0000313" key="1">
    <source>
        <dbReference type="EMBL" id="KAJ7543664.1"/>
    </source>
</evidence>
<sequence length="418" mass="47053">MGENQNRNTGNNPVAVMNQFPPAAQPEVMRAAEKDEHYISHLCDACYNAFRHAFGTRLAVAYQSQTKLAGRVLYYLLTTGAGLQTLGEEYCDISQVAVSTQLPASPARRLLLVFYHTVLPYVLDRLSSRAAARGMMLANQSLYEESLPNNNPSTSMQRDSSTNDHVSYSQQSQASRMPSSIQDPSIIEMSYQSLQTNNTYSARRVRESVSMQRFHSAWVLGLQHWSLILPSVKEAFLLLFRANLMLFYFDGIYYHLAKRAAGIRYIFMGKATQQRPRYQLLGVFLLIQLCIVGGDWLRRSILQPVATSMRSRSLDPSFTTTGAQGVVVLDEDGNRILEKSLSKEQSEWSFTDKGVDMEISPSKCPLCLSPRQHPTATSCGHVFCWTCIVEWCNEKPECPLCRSPVSHSDLVCVYHADF</sequence>
<gene>
    <name evidence="1" type="ORF">O6H91_09G047400</name>
</gene>
<name>A0ACC2CNV7_DIPCM</name>
<accession>A0ACC2CNV7</accession>
<keyword evidence="2" id="KW-1185">Reference proteome</keyword>
<comment type="caution">
    <text evidence="1">The sequence shown here is derived from an EMBL/GenBank/DDBJ whole genome shotgun (WGS) entry which is preliminary data.</text>
</comment>
<proteinExistence type="predicted"/>
<organism evidence="1 2">
    <name type="scientific">Diphasiastrum complanatum</name>
    <name type="common">Issler's clubmoss</name>
    <name type="synonym">Lycopodium complanatum</name>
    <dbReference type="NCBI Taxonomy" id="34168"/>
    <lineage>
        <taxon>Eukaryota</taxon>
        <taxon>Viridiplantae</taxon>
        <taxon>Streptophyta</taxon>
        <taxon>Embryophyta</taxon>
        <taxon>Tracheophyta</taxon>
        <taxon>Lycopodiopsida</taxon>
        <taxon>Lycopodiales</taxon>
        <taxon>Lycopodiaceae</taxon>
        <taxon>Lycopodioideae</taxon>
        <taxon>Diphasiastrum</taxon>
    </lineage>
</organism>
<dbReference type="EMBL" id="CM055100">
    <property type="protein sequence ID" value="KAJ7543664.1"/>
    <property type="molecule type" value="Genomic_DNA"/>
</dbReference>
<reference evidence="2" key="1">
    <citation type="journal article" date="2024" name="Proc. Natl. Acad. Sci. U.S.A.">
        <title>Extraordinary preservation of gene collinearity over three hundred million years revealed in homosporous lycophytes.</title>
        <authorList>
            <person name="Li C."/>
            <person name="Wickell D."/>
            <person name="Kuo L.Y."/>
            <person name="Chen X."/>
            <person name="Nie B."/>
            <person name="Liao X."/>
            <person name="Peng D."/>
            <person name="Ji J."/>
            <person name="Jenkins J."/>
            <person name="Williams M."/>
            <person name="Shu S."/>
            <person name="Plott C."/>
            <person name="Barry K."/>
            <person name="Rajasekar S."/>
            <person name="Grimwood J."/>
            <person name="Han X."/>
            <person name="Sun S."/>
            <person name="Hou Z."/>
            <person name="He W."/>
            <person name="Dai G."/>
            <person name="Sun C."/>
            <person name="Schmutz J."/>
            <person name="Leebens-Mack J.H."/>
            <person name="Li F.W."/>
            <person name="Wang L."/>
        </authorList>
    </citation>
    <scope>NUCLEOTIDE SEQUENCE [LARGE SCALE GENOMIC DNA]</scope>
    <source>
        <strain evidence="2">cv. PW_Plant_1</strain>
    </source>
</reference>